<dbReference type="EMBL" id="KZ819288">
    <property type="protein sequence ID" value="PWN99539.1"/>
    <property type="molecule type" value="Genomic_DNA"/>
</dbReference>
<evidence type="ECO:0000313" key="4">
    <source>
        <dbReference type="EMBL" id="PWN99539.1"/>
    </source>
</evidence>
<proteinExistence type="predicted"/>
<keyword evidence="1" id="KW-0175">Coiled coil</keyword>
<feature type="signal peptide" evidence="3">
    <location>
        <begin position="1"/>
        <end position="24"/>
    </location>
</feature>
<reference evidence="4 5" key="1">
    <citation type="journal article" date="2018" name="Mol. Biol. Evol.">
        <title>Broad Genomic Sampling Reveals a Smut Pathogenic Ancestry of the Fungal Clade Ustilaginomycotina.</title>
        <authorList>
            <person name="Kijpornyongpan T."/>
            <person name="Mondo S.J."/>
            <person name="Barry K."/>
            <person name="Sandor L."/>
            <person name="Lee J."/>
            <person name="Lipzen A."/>
            <person name="Pangilinan J."/>
            <person name="LaButti K."/>
            <person name="Hainaut M."/>
            <person name="Henrissat B."/>
            <person name="Grigoriev I.V."/>
            <person name="Spatafora J.W."/>
            <person name="Aime M.C."/>
        </authorList>
    </citation>
    <scope>NUCLEOTIDE SEQUENCE [LARGE SCALE GENOMIC DNA]</scope>
    <source>
        <strain evidence="4 5">MCA 4186</strain>
    </source>
</reference>
<evidence type="ECO:0000256" key="1">
    <source>
        <dbReference type="SAM" id="Coils"/>
    </source>
</evidence>
<feature type="region of interest" description="Disordered" evidence="2">
    <location>
        <begin position="373"/>
        <end position="401"/>
    </location>
</feature>
<evidence type="ECO:0000256" key="3">
    <source>
        <dbReference type="SAM" id="SignalP"/>
    </source>
</evidence>
<accession>A0A316ZDD0</accession>
<evidence type="ECO:0000256" key="2">
    <source>
        <dbReference type="SAM" id="MobiDB-lite"/>
    </source>
</evidence>
<evidence type="ECO:0000313" key="5">
    <source>
        <dbReference type="Proteomes" id="UP000245946"/>
    </source>
</evidence>
<keyword evidence="3" id="KW-0732">Signal</keyword>
<feature type="coiled-coil region" evidence="1">
    <location>
        <begin position="75"/>
        <end position="102"/>
    </location>
</feature>
<keyword evidence="5" id="KW-1185">Reference proteome</keyword>
<gene>
    <name evidence="4" type="ORF">FA09DRAFT_235377</name>
</gene>
<dbReference type="RefSeq" id="XP_025599818.1">
    <property type="nucleotide sequence ID" value="XM_025739619.1"/>
</dbReference>
<feature type="chain" id="PRO_5016407198" evidence="3">
    <location>
        <begin position="25"/>
        <end position="401"/>
    </location>
</feature>
<dbReference type="Proteomes" id="UP000245946">
    <property type="component" value="Unassembled WGS sequence"/>
</dbReference>
<name>A0A316ZDD0_9BASI</name>
<dbReference type="AlphaFoldDB" id="A0A316ZDD0"/>
<protein>
    <submittedName>
        <fullName evidence="4">Uncharacterized protein</fullName>
    </submittedName>
</protein>
<sequence>MPMCQLLLPSHLLCEGTLLLTLRAAPGCIWRWPPLRPLAIATTTTSRLPPAIFKPHLHLCRTHLRIVMSRPVGTIDGEKSREQELEAQLAHVEEQLALETRRSAEQAAAIRDLSQTVKMQSDIIEMIRAAPAPMEVDEVLHAVPSLADLKYMKVCAGLYSCERLLQKAGVGLEWAKPLEQDRRRRFDAAWQSHPELSSPHGSPPVWRLSCPGRRPQPHRARTTYAAANDKQVPRFVTCRSLSSLATPPSSTVPALSFSAMCLYIPLRLAPPFASSSRHVLLSDARFLELAAGANAALLRFSELVAIGSQLSSSLRPQLCQGSLTRFAPIITLQNAATTAAASRLPLLSHPRPSHLSRTSHHAFYRREPTTVSAMTHTPHHASRELLSQSTRLSVRASEGES</sequence>
<dbReference type="GeneID" id="37267165"/>
<organism evidence="4 5">
    <name type="scientific">Tilletiopsis washingtonensis</name>
    <dbReference type="NCBI Taxonomy" id="58919"/>
    <lineage>
        <taxon>Eukaryota</taxon>
        <taxon>Fungi</taxon>
        <taxon>Dikarya</taxon>
        <taxon>Basidiomycota</taxon>
        <taxon>Ustilaginomycotina</taxon>
        <taxon>Exobasidiomycetes</taxon>
        <taxon>Entylomatales</taxon>
        <taxon>Entylomatales incertae sedis</taxon>
        <taxon>Tilletiopsis</taxon>
    </lineage>
</organism>